<dbReference type="Proteomes" id="UP000295781">
    <property type="component" value="Chromosome"/>
</dbReference>
<feature type="region of interest" description="Disordered" evidence="2">
    <location>
        <begin position="1"/>
        <end position="31"/>
    </location>
</feature>
<gene>
    <name evidence="4" type="ORF">SOCEGT47_019090</name>
</gene>
<reference evidence="4 6" key="1">
    <citation type="submission" date="2015-09" db="EMBL/GenBank/DDBJ databases">
        <title>Sorangium comparison.</title>
        <authorList>
            <person name="Zaburannyi N."/>
            <person name="Bunk B."/>
            <person name="Overmann J."/>
            <person name="Mueller R."/>
        </authorList>
    </citation>
    <scope>NUCLEOTIDE SEQUENCE [LARGE SCALE GENOMIC DNA]</scope>
    <source>
        <strain evidence="4 6">So ceGT47</strain>
    </source>
</reference>
<dbReference type="NCBIfam" id="NF038402">
    <property type="entry name" value="TroA_like"/>
    <property type="match status" value="1"/>
</dbReference>
<evidence type="ECO:0000256" key="1">
    <source>
        <dbReference type="ARBA" id="ARBA00022729"/>
    </source>
</evidence>
<dbReference type="PROSITE" id="PS50983">
    <property type="entry name" value="FE_B12_PBP"/>
    <property type="match status" value="1"/>
</dbReference>
<dbReference type="InterPro" id="IPR050902">
    <property type="entry name" value="ABC_Transporter_SBP"/>
</dbReference>
<dbReference type="Pfam" id="PF01497">
    <property type="entry name" value="Peripla_BP_2"/>
    <property type="match status" value="1"/>
</dbReference>
<dbReference type="PANTHER" id="PTHR30535:SF34">
    <property type="entry name" value="MOLYBDATE-BINDING PROTEIN MOLA"/>
    <property type="match status" value="1"/>
</dbReference>
<keyword evidence="1" id="KW-0732">Signal</keyword>
<dbReference type="AlphaFoldDB" id="A0A3S7UWB2"/>
<dbReference type="InterPro" id="IPR054828">
    <property type="entry name" value="Vit_B12_bind_prot"/>
</dbReference>
<dbReference type="Gene3D" id="3.40.50.1980">
    <property type="entry name" value="Nitrogenase molybdenum iron protein domain"/>
    <property type="match status" value="2"/>
</dbReference>
<evidence type="ECO:0000313" key="6">
    <source>
        <dbReference type="Proteomes" id="UP000295781"/>
    </source>
</evidence>
<evidence type="ECO:0000259" key="3">
    <source>
        <dbReference type="PROSITE" id="PS50983"/>
    </source>
</evidence>
<dbReference type="SUPFAM" id="SSF53807">
    <property type="entry name" value="Helical backbone' metal receptor"/>
    <property type="match status" value="1"/>
</dbReference>
<evidence type="ECO:0000313" key="5">
    <source>
        <dbReference type="EMBL" id="AYM53038.1"/>
    </source>
</evidence>
<dbReference type="EMBL" id="CP012670">
    <property type="protein sequence ID" value="AUX21425.1"/>
    <property type="molecule type" value="Genomic_DNA"/>
</dbReference>
<evidence type="ECO:0000256" key="2">
    <source>
        <dbReference type="SAM" id="MobiDB-lite"/>
    </source>
</evidence>
<dbReference type="InterPro" id="IPR002491">
    <property type="entry name" value="ABC_transptr_periplasmic_BD"/>
</dbReference>
<dbReference type="GO" id="GO:0071281">
    <property type="term" value="P:cellular response to iron ion"/>
    <property type="evidence" value="ECO:0007669"/>
    <property type="project" value="TreeGrafter"/>
</dbReference>
<protein>
    <submittedName>
        <fullName evidence="5">ABC transporter substrate-binding protein</fullName>
    </submittedName>
</protein>
<name>A0A3S7UWB2_SORCE</name>
<dbReference type="PANTHER" id="PTHR30535">
    <property type="entry name" value="VITAMIN B12-BINDING PROTEIN"/>
    <property type="match status" value="1"/>
</dbReference>
<organism evidence="5">
    <name type="scientific">Sorangium cellulosum</name>
    <name type="common">Polyangium cellulosum</name>
    <dbReference type="NCBI Taxonomy" id="56"/>
    <lineage>
        <taxon>Bacteria</taxon>
        <taxon>Pseudomonadati</taxon>
        <taxon>Myxococcota</taxon>
        <taxon>Polyangia</taxon>
        <taxon>Polyangiales</taxon>
        <taxon>Polyangiaceae</taxon>
        <taxon>Sorangium</taxon>
    </lineage>
</organism>
<dbReference type="EMBL" id="MH908892">
    <property type="protein sequence ID" value="AYM53038.1"/>
    <property type="molecule type" value="Genomic_DNA"/>
</dbReference>
<proteinExistence type="predicted"/>
<accession>A0A3S7UWB2</accession>
<feature type="domain" description="Fe/B12 periplasmic-binding" evidence="3">
    <location>
        <begin position="66"/>
        <end position="317"/>
    </location>
</feature>
<reference evidence="5" key="2">
    <citation type="journal article" date="2018" name="J. Ind. Microbiol. Biotechnol.">
        <title>Genome mining reveals uncommon alkylpyrones as type III PKS products from myxobacteria.</title>
        <authorList>
            <person name="Hug J.J."/>
            <person name="Panter F."/>
            <person name="Krug D."/>
            <person name="Muller R."/>
        </authorList>
    </citation>
    <scope>NUCLEOTIDE SEQUENCE</scope>
    <source>
        <strain evidence="5">So ceGT47</strain>
    </source>
</reference>
<evidence type="ECO:0000313" key="4">
    <source>
        <dbReference type="EMBL" id="AUX21425.1"/>
    </source>
</evidence>
<sequence>MFAPHVAAEGPALARSSGRAGATEEAARHPASRPARRAFVLGAASSALLAWACDPRPPAERADALRIISLAPSITETLFAMGADESVVGVSDYCDYPEGAQRRPRAGTALTPNIEAIASLRPTLILSQRAQGSRVEALRAIARTELLPWLTLSEVLSSTRALGRLTSREAAAEALAATLEERLSQRPPEGAPRVLMVLGSTPGKMSEIWFLRRNALHGTVLEAAGGRNAVAEDISRTPNLPLERVIALDPEVVLILVGVDRIEDSVEARYIADWKALPIAAAKRGAIRVIHGPEVKSTGPRILGLLDKVTAAIHDATAHPR</sequence>